<comment type="caution">
    <text evidence="8">The sequence shown here is derived from an EMBL/GenBank/DDBJ whole genome shotgun (WGS) entry which is preliminary data.</text>
</comment>
<dbReference type="SUPFAM" id="SSF57716">
    <property type="entry name" value="Glucocorticoid receptor-like (DNA-binding domain)"/>
    <property type="match status" value="1"/>
</dbReference>
<protein>
    <submittedName>
        <fullName evidence="8">Uncharacterized protein</fullName>
    </submittedName>
</protein>
<dbReference type="Gene3D" id="4.10.1110.10">
    <property type="entry name" value="AN1-like Zinc finger"/>
    <property type="match status" value="1"/>
</dbReference>
<keyword evidence="4" id="KW-0862">Zinc</keyword>
<reference evidence="8" key="1">
    <citation type="submission" date="2023-05" db="EMBL/GenBank/DDBJ databases">
        <title>Nepenthes gracilis genome sequencing.</title>
        <authorList>
            <person name="Fukushima K."/>
        </authorList>
    </citation>
    <scope>NUCLEOTIDE SEQUENCE</scope>
    <source>
        <strain evidence="8">SING2019-196</strain>
    </source>
</reference>
<keyword evidence="3 5" id="KW-0863">Zinc-finger</keyword>
<evidence type="ECO:0000313" key="9">
    <source>
        <dbReference type="Proteomes" id="UP001279734"/>
    </source>
</evidence>
<feature type="domain" description="A20-type" evidence="6">
    <location>
        <begin position="122"/>
        <end position="156"/>
    </location>
</feature>
<dbReference type="PROSITE" id="PS51039">
    <property type="entry name" value="ZF_AN1"/>
    <property type="match status" value="1"/>
</dbReference>
<dbReference type="SUPFAM" id="SSF118310">
    <property type="entry name" value="AN1-like Zinc finger"/>
    <property type="match status" value="1"/>
</dbReference>
<evidence type="ECO:0000256" key="2">
    <source>
        <dbReference type="ARBA" id="ARBA00022723"/>
    </source>
</evidence>
<evidence type="ECO:0000259" key="7">
    <source>
        <dbReference type="PROSITE" id="PS51039"/>
    </source>
</evidence>
<keyword evidence="9" id="KW-1185">Reference proteome</keyword>
<evidence type="ECO:0000256" key="1">
    <source>
        <dbReference type="ARBA" id="ARBA00003732"/>
    </source>
</evidence>
<evidence type="ECO:0000259" key="6">
    <source>
        <dbReference type="PROSITE" id="PS51036"/>
    </source>
</evidence>
<dbReference type="InterPro" id="IPR035896">
    <property type="entry name" value="AN1-like_Znf"/>
</dbReference>
<dbReference type="GO" id="GO:0008270">
    <property type="term" value="F:zinc ion binding"/>
    <property type="evidence" value="ECO:0007669"/>
    <property type="project" value="UniProtKB-KW"/>
</dbReference>
<dbReference type="SMART" id="SM00259">
    <property type="entry name" value="ZnF_A20"/>
    <property type="match status" value="1"/>
</dbReference>
<evidence type="ECO:0000313" key="8">
    <source>
        <dbReference type="EMBL" id="GMH07878.1"/>
    </source>
</evidence>
<dbReference type="PROSITE" id="PS51036">
    <property type="entry name" value="ZF_A20"/>
    <property type="match status" value="1"/>
</dbReference>
<dbReference type="InterPro" id="IPR050652">
    <property type="entry name" value="AN1_A20_ZnFinger"/>
</dbReference>
<dbReference type="Gene3D" id="1.20.5.4770">
    <property type="match status" value="1"/>
</dbReference>
<dbReference type="GO" id="GO:0003677">
    <property type="term" value="F:DNA binding"/>
    <property type="evidence" value="ECO:0007669"/>
    <property type="project" value="InterPro"/>
</dbReference>
<dbReference type="InterPro" id="IPR000058">
    <property type="entry name" value="Znf_AN1"/>
</dbReference>
<dbReference type="SMART" id="SM00154">
    <property type="entry name" value="ZnF_AN1"/>
    <property type="match status" value="1"/>
</dbReference>
<evidence type="ECO:0000256" key="5">
    <source>
        <dbReference type="PROSITE-ProRule" id="PRU00449"/>
    </source>
</evidence>
<proteinExistence type="predicted"/>
<accession>A0AAD3SB13</accession>
<dbReference type="InterPro" id="IPR002653">
    <property type="entry name" value="Znf_A20"/>
</dbReference>
<keyword evidence="2" id="KW-0479">Metal-binding</keyword>
<dbReference type="Pfam" id="PF01754">
    <property type="entry name" value="zf-A20"/>
    <property type="match status" value="1"/>
</dbReference>
<dbReference type="PANTHER" id="PTHR10634">
    <property type="entry name" value="AN1-TYPE ZINC FINGER PROTEIN"/>
    <property type="match status" value="1"/>
</dbReference>
<dbReference type="PANTHER" id="PTHR10634:SF67">
    <property type="entry name" value="AN1-TYPE ZINC FINGER PROTEIN 3"/>
    <property type="match status" value="1"/>
</dbReference>
<gene>
    <name evidence="8" type="ORF">Nepgr_009718</name>
</gene>
<dbReference type="Pfam" id="PF01428">
    <property type="entry name" value="zf-AN1"/>
    <property type="match status" value="1"/>
</dbReference>
<dbReference type="AlphaFoldDB" id="A0AAD3SB13"/>
<comment type="function">
    <text evidence="1">May be involved in environmental stress response.</text>
</comment>
<name>A0AAD3SB13_NEPGR</name>
<organism evidence="8 9">
    <name type="scientific">Nepenthes gracilis</name>
    <name type="common">Slender pitcher plant</name>
    <dbReference type="NCBI Taxonomy" id="150966"/>
    <lineage>
        <taxon>Eukaryota</taxon>
        <taxon>Viridiplantae</taxon>
        <taxon>Streptophyta</taxon>
        <taxon>Embryophyta</taxon>
        <taxon>Tracheophyta</taxon>
        <taxon>Spermatophyta</taxon>
        <taxon>Magnoliopsida</taxon>
        <taxon>eudicotyledons</taxon>
        <taxon>Gunneridae</taxon>
        <taxon>Pentapetalae</taxon>
        <taxon>Caryophyllales</taxon>
        <taxon>Nepenthaceae</taxon>
        <taxon>Nepenthes</taxon>
    </lineage>
</organism>
<sequence length="291" mass="32608">MKPPPRKLCFGDFLPCTFPLPEGIRSSRRQWRFRPNKAPSNKTSRIFSNLPSPDLQQPLSQLHPLIYIFIFFPFPIPLLSLSLHLHPAISDLVLIDRLGSRKTQRVNNLDRDRSGMAEEQRYEAPKLCANDCGFFGSPTTLNLCSRCYRDHCLKEQQQRQQEQDAYDQKMNEKVITTIQTTSSSSVPISGTFVVSDAETLSLNKAVGEDKSGSVATSQDGAVPPSSCSPNRCRLCRKRVALTGFRCRCGAVFCGAHRYPELHACTFDFKGSGREAIEKANPVVKAEKLDKI</sequence>
<evidence type="ECO:0000256" key="3">
    <source>
        <dbReference type="ARBA" id="ARBA00022771"/>
    </source>
</evidence>
<evidence type="ECO:0000256" key="4">
    <source>
        <dbReference type="ARBA" id="ARBA00022833"/>
    </source>
</evidence>
<dbReference type="EMBL" id="BSYO01000007">
    <property type="protein sequence ID" value="GMH07878.1"/>
    <property type="molecule type" value="Genomic_DNA"/>
</dbReference>
<dbReference type="Proteomes" id="UP001279734">
    <property type="component" value="Unassembled WGS sequence"/>
</dbReference>
<feature type="domain" description="AN1-type" evidence="7">
    <location>
        <begin position="226"/>
        <end position="272"/>
    </location>
</feature>
<dbReference type="FunFam" id="4.10.1110.10:FF:000001">
    <property type="entry name" value="Zinc finger AN1-type containing 6"/>
    <property type="match status" value="1"/>
</dbReference>